<dbReference type="InterPro" id="IPR004098">
    <property type="entry name" value="Prp18"/>
</dbReference>
<evidence type="ECO:0000313" key="2">
    <source>
        <dbReference type="EMBL" id="CAE4659201.1"/>
    </source>
</evidence>
<dbReference type="GO" id="GO:0008380">
    <property type="term" value="P:RNA splicing"/>
    <property type="evidence" value="ECO:0007669"/>
    <property type="project" value="InterPro"/>
</dbReference>
<feature type="domain" description="Prp18" evidence="1">
    <location>
        <begin position="127"/>
        <end position="248"/>
    </location>
</feature>
<name>A0A6T1P4S8_9DINO</name>
<organism evidence="3">
    <name type="scientific">Alexandrium monilatum</name>
    <dbReference type="NCBI Taxonomy" id="311494"/>
    <lineage>
        <taxon>Eukaryota</taxon>
        <taxon>Sar</taxon>
        <taxon>Alveolata</taxon>
        <taxon>Dinophyceae</taxon>
        <taxon>Gonyaulacales</taxon>
        <taxon>Pyrocystaceae</taxon>
        <taxon>Alexandrium</taxon>
    </lineage>
</organism>
<dbReference type="EMBL" id="HBNR01081999">
    <property type="protein sequence ID" value="CAE4659201.1"/>
    <property type="molecule type" value="Transcribed_RNA"/>
</dbReference>
<accession>A0A6T1P4S8</accession>
<dbReference type="Gene3D" id="1.20.940.10">
    <property type="entry name" value="Functional domain of the splicing factor Prp18"/>
    <property type="match status" value="1"/>
</dbReference>
<evidence type="ECO:0000313" key="3">
    <source>
        <dbReference type="EMBL" id="CAE4659202.1"/>
    </source>
</evidence>
<dbReference type="GO" id="GO:0005681">
    <property type="term" value="C:spliceosomal complex"/>
    <property type="evidence" value="ECO:0007669"/>
    <property type="project" value="InterPro"/>
</dbReference>
<dbReference type="AlphaFoldDB" id="A0A6T1P4S8"/>
<dbReference type="SUPFAM" id="SSF47938">
    <property type="entry name" value="Functional domain of the splicing factor Prp18"/>
    <property type="match status" value="1"/>
</dbReference>
<proteinExistence type="predicted"/>
<dbReference type="Pfam" id="PF02840">
    <property type="entry name" value="Prp18"/>
    <property type="match status" value="1"/>
</dbReference>
<evidence type="ECO:0000259" key="1">
    <source>
        <dbReference type="Pfam" id="PF02840"/>
    </source>
</evidence>
<reference evidence="3" key="1">
    <citation type="submission" date="2021-01" db="EMBL/GenBank/DDBJ databases">
        <authorList>
            <person name="Corre E."/>
            <person name="Pelletier E."/>
            <person name="Niang G."/>
            <person name="Scheremetjew M."/>
            <person name="Finn R."/>
            <person name="Kale V."/>
            <person name="Holt S."/>
            <person name="Cochrane G."/>
            <person name="Meng A."/>
            <person name="Brown T."/>
            <person name="Cohen L."/>
        </authorList>
    </citation>
    <scope>NUCLEOTIDE SEQUENCE</scope>
    <source>
        <strain evidence="3">CCMP3105</strain>
    </source>
</reference>
<sequence>MVEGLAHLARSRYEEDRRPAGHASVWGSWFDAGSGRWGYACCRRTSRAAAACCSLGSDSAAESTAGPPAGAAGELAAVTDWRPREEFETAEGFVAHAARFFASRWRRWQEDGSAGRRAAGVDPTVAKVLISSSTASEVARGIEVVCERLGARAVPVELVEHLEEFCSHVAAREYAQANKAYMEIIMGRRKWLADVPYLVEGNRNGPSVVQNVAERLNKTNSNPLDEAGIRDHAVCLKRLLTVSQAVQPNEDPSKNCG</sequence>
<protein>
    <recommendedName>
        <fullName evidence="1">Prp18 domain-containing protein</fullName>
    </recommendedName>
</protein>
<gene>
    <name evidence="2" type="ORF">AMON00008_LOCUS58644</name>
    <name evidence="3" type="ORF">AMON00008_LOCUS58645</name>
</gene>
<dbReference type="EMBL" id="HBNR01082000">
    <property type="protein sequence ID" value="CAE4659202.1"/>
    <property type="molecule type" value="Transcribed_RNA"/>
</dbReference>